<dbReference type="GO" id="GO:0003700">
    <property type="term" value="F:DNA-binding transcription factor activity"/>
    <property type="evidence" value="ECO:0007669"/>
    <property type="project" value="TreeGrafter"/>
</dbReference>
<dbReference type="RefSeq" id="WP_074841076.1">
    <property type="nucleotide sequence ID" value="NZ_CP047056.1"/>
</dbReference>
<evidence type="ECO:0000256" key="2">
    <source>
        <dbReference type="ARBA" id="ARBA00023125"/>
    </source>
</evidence>
<dbReference type="PRINTS" id="PR00036">
    <property type="entry name" value="HTHLACI"/>
</dbReference>
<keyword evidence="2" id="KW-0238">DNA-binding</keyword>
<evidence type="ECO:0000259" key="4">
    <source>
        <dbReference type="PROSITE" id="PS50932"/>
    </source>
</evidence>
<protein>
    <submittedName>
        <fullName evidence="5">Transcriptional regulator, LacI family</fullName>
    </submittedName>
</protein>
<keyword evidence="3" id="KW-0804">Transcription</keyword>
<dbReference type="SUPFAM" id="SSF53822">
    <property type="entry name" value="Periplasmic binding protein-like I"/>
    <property type="match status" value="1"/>
</dbReference>
<dbReference type="Proteomes" id="UP000243374">
    <property type="component" value="Unassembled WGS sequence"/>
</dbReference>
<dbReference type="InterPro" id="IPR028082">
    <property type="entry name" value="Peripla_BP_I"/>
</dbReference>
<sequence length="335" mass="36914">MTATIRDVAKKANVSVATVSRVLNGTAKVSEASKNAVLAAQRELGFYLNANARTLAKKDSETIGVLVSDISDPYFGTMIKSCDMAANAMGKSLLIAQGFYDPQREQKAIDSLLSHQCSGMLVHALAIDDILLSDYMRRFPYIVLINRRLRGFEDRCVIIDNHNGMYDLTNYLIKFGHKKIAYVTSSFGISDAQERFSGFKKACADNNIEINPRLILSVPPSLEGGKMAAEQLMKIGIDQFSVVMCYCDTIAASAMSTFENNGIKIPNDISITGFDDLFIASCLNPALTTVTNPIGIMGKEALNLSLARYKKDFDFTIPQFKTELIIRKSVQEIKN</sequence>
<dbReference type="SUPFAM" id="SSF47413">
    <property type="entry name" value="lambda repressor-like DNA-binding domains"/>
    <property type="match status" value="1"/>
</dbReference>
<name>A0A662ZCN6_9GAMM</name>
<dbReference type="EMBL" id="FOSF01000040">
    <property type="protein sequence ID" value="SFK22513.1"/>
    <property type="molecule type" value="Genomic_DNA"/>
</dbReference>
<dbReference type="PANTHER" id="PTHR30146:SF109">
    <property type="entry name" value="HTH-TYPE TRANSCRIPTIONAL REGULATOR GALS"/>
    <property type="match status" value="1"/>
</dbReference>
<dbReference type="GO" id="GO:0000976">
    <property type="term" value="F:transcription cis-regulatory region binding"/>
    <property type="evidence" value="ECO:0007669"/>
    <property type="project" value="TreeGrafter"/>
</dbReference>
<evidence type="ECO:0000256" key="1">
    <source>
        <dbReference type="ARBA" id="ARBA00023015"/>
    </source>
</evidence>
<dbReference type="InterPro" id="IPR010982">
    <property type="entry name" value="Lambda_DNA-bd_dom_sf"/>
</dbReference>
<dbReference type="AlphaFoldDB" id="A0A662ZCN6"/>
<dbReference type="Pfam" id="PF00532">
    <property type="entry name" value="Peripla_BP_1"/>
    <property type="match status" value="1"/>
</dbReference>
<dbReference type="PROSITE" id="PS00356">
    <property type="entry name" value="HTH_LACI_1"/>
    <property type="match status" value="1"/>
</dbReference>
<dbReference type="SMART" id="SM00354">
    <property type="entry name" value="HTH_LACI"/>
    <property type="match status" value="1"/>
</dbReference>
<gene>
    <name evidence="5" type="ORF">SAMN04487865_104013</name>
</gene>
<dbReference type="OrthoDB" id="9798934at2"/>
<dbReference type="Pfam" id="PF00356">
    <property type="entry name" value="LacI"/>
    <property type="match status" value="1"/>
</dbReference>
<dbReference type="CDD" id="cd01392">
    <property type="entry name" value="HTH_LacI"/>
    <property type="match status" value="1"/>
</dbReference>
<evidence type="ECO:0000313" key="6">
    <source>
        <dbReference type="Proteomes" id="UP000243374"/>
    </source>
</evidence>
<evidence type="ECO:0000256" key="3">
    <source>
        <dbReference type="ARBA" id="ARBA00023163"/>
    </source>
</evidence>
<proteinExistence type="predicted"/>
<reference evidence="5 6" key="1">
    <citation type="submission" date="2016-10" db="EMBL/GenBank/DDBJ databases">
        <authorList>
            <person name="Varghese N."/>
            <person name="Submissions S."/>
        </authorList>
    </citation>
    <scope>NUCLEOTIDE SEQUENCE [LARGE SCALE GENOMIC DNA]</scope>
    <source>
        <strain evidence="5 6">22B</strain>
    </source>
</reference>
<dbReference type="InterPro" id="IPR000843">
    <property type="entry name" value="HTH_LacI"/>
</dbReference>
<dbReference type="CDD" id="cd06270">
    <property type="entry name" value="PBP1_GalS-like"/>
    <property type="match status" value="1"/>
</dbReference>
<accession>A0A662ZCN6</accession>
<dbReference type="Gene3D" id="1.10.260.40">
    <property type="entry name" value="lambda repressor-like DNA-binding domains"/>
    <property type="match status" value="1"/>
</dbReference>
<feature type="domain" description="HTH lacI-type" evidence="4">
    <location>
        <begin position="3"/>
        <end position="57"/>
    </location>
</feature>
<keyword evidence="6" id="KW-1185">Reference proteome</keyword>
<dbReference type="PROSITE" id="PS50932">
    <property type="entry name" value="HTH_LACI_2"/>
    <property type="match status" value="1"/>
</dbReference>
<keyword evidence="1" id="KW-0805">Transcription regulation</keyword>
<dbReference type="Gene3D" id="3.40.50.2300">
    <property type="match status" value="2"/>
</dbReference>
<evidence type="ECO:0000313" key="5">
    <source>
        <dbReference type="EMBL" id="SFK22513.1"/>
    </source>
</evidence>
<dbReference type="InterPro" id="IPR001761">
    <property type="entry name" value="Peripla_BP/Lac1_sug-bd_dom"/>
</dbReference>
<dbReference type="PANTHER" id="PTHR30146">
    <property type="entry name" value="LACI-RELATED TRANSCRIPTIONAL REPRESSOR"/>
    <property type="match status" value="1"/>
</dbReference>
<organism evidence="5 6">
    <name type="scientific">Succinivibrio dextrinosolvens</name>
    <dbReference type="NCBI Taxonomy" id="83771"/>
    <lineage>
        <taxon>Bacteria</taxon>
        <taxon>Pseudomonadati</taxon>
        <taxon>Pseudomonadota</taxon>
        <taxon>Gammaproteobacteria</taxon>
        <taxon>Aeromonadales</taxon>
        <taxon>Succinivibrionaceae</taxon>
        <taxon>Succinivibrio</taxon>
    </lineage>
</organism>